<evidence type="ECO:0000256" key="5">
    <source>
        <dbReference type="ARBA" id="ARBA00012316"/>
    </source>
</evidence>
<evidence type="ECO:0000259" key="21">
    <source>
        <dbReference type="Pfam" id="PF05649"/>
    </source>
</evidence>
<evidence type="ECO:0000256" key="3">
    <source>
        <dbReference type="ARBA" id="ARBA00004194"/>
    </source>
</evidence>
<comment type="catalytic activity">
    <reaction evidence="1">
        <text>Hydrolysis of the 21-Trp-|-Val-22 bond in big endothelin to form endothelin 1.</text>
        <dbReference type="EC" id="3.4.24.71"/>
    </reaction>
</comment>
<evidence type="ECO:0000256" key="16">
    <source>
        <dbReference type="ARBA" id="ARBA00023180"/>
    </source>
</evidence>
<dbReference type="EC" id="3.4.24.71" evidence="5"/>
<dbReference type="SUPFAM" id="SSF55486">
    <property type="entry name" value="Metalloproteases ('zincins'), catalytic domain"/>
    <property type="match status" value="1"/>
</dbReference>
<dbReference type="FunFam" id="3.40.390.10:FF:000076">
    <property type="entry name" value="membrane metallo-endopeptidase-like 1"/>
    <property type="match status" value="1"/>
</dbReference>
<dbReference type="InterPro" id="IPR008753">
    <property type="entry name" value="Peptidase_M13_N"/>
</dbReference>
<keyword evidence="12" id="KW-0333">Golgi apparatus</keyword>
<dbReference type="GO" id="GO:0030658">
    <property type="term" value="C:transport vesicle membrane"/>
    <property type="evidence" value="ECO:0007669"/>
    <property type="project" value="UniProtKB-SubCell"/>
</dbReference>
<dbReference type="GO" id="GO:0004222">
    <property type="term" value="F:metalloendopeptidase activity"/>
    <property type="evidence" value="ECO:0007669"/>
    <property type="project" value="UniProtKB-EC"/>
</dbReference>
<evidence type="ECO:0000256" key="11">
    <source>
        <dbReference type="ARBA" id="ARBA00022989"/>
    </source>
</evidence>
<keyword evidence="17" id="KW-0968">Cytoplasmic vesicle</keyword>
<dbReference type="InterPro" id="IPR000718">
    <property type="entry name" value="Peptidase_M13"/>
</dbReference>
<dbReference type="Proteomes" id="UP001318040">
    <property type="component" value="Chromosome 28"/>
</dbReference>
<evidence type="ECO:0000256" key="9">
    <source>
        <dbReference type="ARBA" id="ARBA00022801"/>
    </source>
</evidence>
<feature type="transmembrane region" description="Helical" evidence="19">
    <location>
        <begin position="98"/>
        <end position="118"/>
    </location>
</feature>
<dbReference type="PRINTS" id="PR00786">
    <property type="entry name" value="NEPRILYSIN"/>
</dbReference>
<feature type="domain" description="Peptidase M13 N-terminal" evidence="21">
    <location>
        <begin position="151"/>
        <end position="542"/>
    </location>
</feature>
<evidence type="ECO:0000256" key="10">
    <source>
        <dbReference type="ARBA" id="ARBA00022833"/>
    </source>
</evidence>
<name>A0AAJ7X1Q4_PETMA</name>
<keyword evidence="6" id="KW-0645">Protease</keyword>
<keyword evidence="22" id="KW-1185">Reference proteome</keyword>
<organism evidence="22 23">
    <name type="scientific">Petromyzon marinus</name>
    <name type="common">Sea lamprey</name>
    <dbReference type="NCBI Taxonomy" id="7757"/>
    <lineage>
        <taxon>Eukaryota</taxon>
        <taxon>Metazoa</taxon>
        <taxon>Chordata</taxon>
        <taxon>Craniata</taxon>
        <taxon>Vertebrata</taxon>
        <taxon>Cyclostomata</taxon>
        <taxon>Hyperoartia</taxon>
        <taxon>Petromyzontiformes</taxon>
        <taxon>Petromyzontidae</taxon>
        <taxon>Petromyzon</taxon>
    </lineage>
</organism>
<dbReference type="PANTHER" id="PTHR11733">
    <property type="entry name" value="ZINC METALLOPROTEASE FAMILY M13 NEPRILYSIN-RELATED"/>
    <property type="match status" value="1"/>
</dbReference>
<keyword evidence="7 19" id="KW-0812">Transmembrane</keyword>
<evidence type="ECO:0000259" key="20">
    <source>
        <dbReference type="Pfam" id="PF01431"/>
    </source>
</evidence>
<dbReference type="InterPro" id="IPR024079">
    <property type="entry name" value="MetalloPept_cat_dom_sf"/>
</dbReference>
<keyword evidence="8" id="KW-0479">Metal-binding</keyword>
<feature type="compositionally biased region" description="Low complexity" evidence="18">
    <location>
        <begin position="1"/>
        <end position="11"/>
    </location>
</feature>
<protein>
    <recommendedName>
        <fullName evidence="5">endothelin-converting enzyme 1</fullName>
        <ecNumber evidence="5">3.4.24.71</ecNumber>
    </recommendedName>
</protein>
<dbReference type="RefSeq" id="XP_032818284.1">
    <property type="nucleotide sequence ID" value="XM_032962393.1"/>
</dbReference>
<evidence type="ECO:0000256" key="7">
    <source>
        <dbReference type="ARBA" id="ARBA00022692"/>
    </source>
</evidence>
<reference evidence="23" key="1">
    <citation type="submission" date="2025-08" db="UniProtKB">
        <authorList>
            <consortium name="RefSeq"/>
        </authorList>
    </citation>
    <scope>IDENTIFICATION</scope>
    <source>
        <tissue evidence="23">Sperm</tissue>
    </source>
</reference>
<evidence type="ECO:0000256" key="13">
    <source>
        <dbReference type="ARBA" id="ARBA00023049"/>
    </source>
</evidence>
<dbReference type="Pfam" id="PF01431">
    <property type="entry name" value="Peptidase_M13"/>
    <property type="match status" value="1"/>
</dbReference>
<feature type="domain" description="Peptidase M13 C-terminal" evidence="20">
    <location>
        <begin position="601"/>
        <end position="804"/>
    </location>
</feature>
<dbReference type="CDD" id="cd08662">
    <property type="entry name" value="M13"/>
    <property type="match status" value="1"/>
</dbReference>
<keyword evidence="9" id="KW-0378">Hydrolase</keyword>
<keyword evidence="16" id="KW-0325">Glycoprotein</keyword>
<dbReference type="Gene3D" id="1.10.1380.10">
    <property type="entry name" value="Neutral endopeptidase , domain2"/>
    <property type="match status" value="1"/>
</dbReference>
<evidence type="ECO:0000313" key="22">
    <source>
        <dbReference type="Proteomes" id="UP001318040"/>
    </source>
</evidence>
<dbReference type="InterPro" id="IPR018497">
    <property type="entry name" value="Peptidase_M13_C"/>
</dbReference>
<evidence type="ECO:0000256" key="15">
    <source>
        <dbReference type="ARBA" id="ARBA00023157"/>
    </source>
</evidence>
<feature type="region of interest" description="Disordered" evidence="18">
    <location>
        <begin position="1"/>
        <end position="20"/>
    </location>
</feature>
<dbReference type="GO" id="GO:0005886">
    <property type="term" value="C:plasma membrane"/>
    <property type="evidence" value="ECO:0007669"/>
    <property type="project" value="TreeGrafter"/>
</dbReference>
<evidence type="ECO:0000256" key="12">
    <source>
        <dbReference type="ARBA" id="ARBA00023034"/>
    </source>
</evidence>
<sequence length="805" mass="88696">MKSLGRLLSRRLSTRDDEEELSELTVNGRLGAVSSLVDDGAFRGDPFKGGPIDVQPGYGGLESSPRVAARSPPSPAAPSAATRPGAPAGRPSRRERSLLLLLALALLGLAIAGLGWGLSERRARHTGVCLSERCVRVAAGVLASMDRTVEPCQDFYGFACGRWERLNPLPDGHSRWTTFSSVWRQNQATLKHLLELPEDAAGRELGDAQGKARRYFRSCMDEQSIEQRGAAPLQQLLTQLGGWSMLGTWNETGHSLQDLLEVVMGSYRASPFFAIYVGQDAKHSNSNVVQIDQSGLGLPSRDYYINLTANEKVLAAYEGYMVRVAVLLGAEEAAASDAARSVLRLEEELALITVPMEERRDDEKIYHRMALTELQELAPTLRWDRLVGRVLEPVALAEAEPLVVYAPTYLRNAAALINRTDTSVLNAYVLWSLVSKLTLSLGRSFRQAREELLEALLGAKASCTPRWQTCVEDTDSTLGFALGAMFIHSFFDNSSKSNAQEMIAQIREAFTHNLDSLQWMDPETRVAAKQKANAIHDMIGFPDFLNNQTELDGVYAGYTVSEDDYFANVLSFFNFSARTMAKQLRKTPERDTWSMTPPTVNAYYGLSRNVIVFPAGILQPPFYSSDFPKALNFGGIGMVMGHELTHAFDDQGREYDAEGNLRSWWGNESLTAFHSHTACMERQYSSFTVAGEHVDGRRTLGENIADNGGLKSAYHAYESWVSSHGEEDLLPGVGLTNSQLFFVGFAQMWCAVRTAESAHEGLLADPHSPSHLRVAGSVSNSEEFARHFSCAPGTPMNPTDRCSVW</sequence>
<keyword evidence="10" id="KW-0862">Zinc</keyword>
<evidence type="ECO:0000256" key="6">
    <source>
        <dbReference type="ARBA" id="ARBA00022670"/>
    </source>
</evidence>
<keyword evidence="11 19" id="KW-1133">Transmembrane helix</keyword>
<keyword evidence="13" id="KW-0482">Metalloprotease</keyword>
<gene>
    <name evidence="23" type="primary">LOC116947027</name>
</gene>
<feature type="region of interest" description="Disordered" evidence="18">
    <location>
        <begin position="47"/>
        <end position="91"/>
    </location>
</feature>
<evidence type="ECO:0000256" key="1">
    <source>
        <dbReference type="ARBA" id="ARBA00001742"/>
    </source>
</evidence>
<evidence type="ECO:0000256" key="4">
    <source>
        <dbReference type="ARBA" id="ARBA00004250"/>
    </source>
</evidence>
<evidence type="ECO:0000256" key="17">
    <source>
        <dbReference type="ARBA" id="ARBA00023329"/>
    </source>
</evidence>
<evidence type="ECO:0000256" key="18">
    <source>
        <dbReference type="SAM" id="MobiDB-lite"/>
    </source>
</evidence>
<dbReference type="GO" id="GO:0046872">
    <property type="term" value="F:metal ion binding"/>
    <property type="evidence" value="ECO:0007669"/>
    <property type="project" value="UniProtKB-KW"/>
</dbReference>
<feature type="compositionally biased region" description="Low complexity" evidence="18">
    <location>
        <begin position="63"/>
        <end position="90"/>
    </location>
</feature>
<accession>A0AAJ7X1Q4</accession>
<dbReference type="AlphaFoldDB" id="A0AAJ7X1Q4"/>
<keyword evidence="15" id="KW-1015">Disulfide bond</keyword>
<dbReference type="PROSITE" id="PS51885">
    <property type="entry name" value="NEPRILYSIN"/>
    <property type="match status" value="1"/>
</dbReference>
<comment type="subcellular location">
    <subcellularLocation>
        <location evidence="4">Cytoplasmic vesicle</location>
        <location evidence="4">Secretory vesicle membrane</location>
    </subcellularLocation>
    <subcellularLocation>
        <location evidence="3">Golgi apparatus membrane</location>
        <topology evidence="3">Single-pass membrane protein</topology>
    </subcellularLocation>
</comment>
<evidence type="ECO:0000256" key="19">
    <source>
        <dbReference type="SAM" id="Phobius"/>
    </source>
</evidence>
<evidence type="ECO:0000256" key="8">
    <source>
        <dbReference type="ARBA" id="ARBA00022723"/>
    </source>
</evidence>
<dbReference type="PANTHER" id="PTHR11733:SF127">
    <property type="entry name" value="EEF1AKMT4-ECE2 READTHROUGH TRANSCRIPT PROTEIN-RELATED"/>
    <property type="match status" value="1"/>
</dbReference>
<dbReference type="KEGG" id="pmrn:116947027"/>
<dbReference type="GO" id="GO:0016485">
    <property type="term" value="P:protein processing"/>
    <property type="evidence" value="ECO:0007669"/>
    <property type="project" value="TreeGrafter"/>
</dbReference>
<comment type="cofactor">
    <cofactor evidence="2">
        <name>Zn(2+)</name>
        <dbReference type="ChEBI" id="CHEBI:29105"/>
    </cofactor>
</comment>
<evidence type="ECO:0000313" key="23">
    <source>
        <dbReference type="RefSeq" id="XP_032818284.1"/>
    </source>
</evidence>
<dbReference type="Pfam" id="PF05649">
    <property type="entry name" value="Peptidase_M13_N"/>
    <property type="match status" value="1"/>
</dbReference>
<evidence type="ECO:0000256" key="14">
    <source>
        <dbReference type="ARBA" id="ARBA00023136"/>
    </source>
</evidence>
<keyword evidence="14 19" id="KW-0472">Membrane</keyword>
<evidence type="ECO:0000256" key="2">
    <source>
        <dbReference type="ARBA" id="ARBA00001947"/>
    </source>
</evidence>
<dbReference type="InterPro" id="IPR042089">
    <property type="entry name" value="Peptidase_M13_dom_2"/>
</dbReference>
<proteinExistence type="predicted"/>
<dbReference type="Gene3D" id="3.40.390.10">
    <property type="entry name" value="Collagenase (Catalytic Domain)"/>
    <property type="match status" value="1"/>
</dbReference>
<dbReference type="GO" id="GO:0000139">
    <property type="term" value="C:Golgi membrane"/>
    <property type="evidence" value="ECO:0007669"/>
    <property type="project" value="UniProtKB-SubCell"/>
</dbReference>